<gene>
    <name evidence="1" type="ORF">AHMF7605_10550</name>
</gene>
<evidence type="ECO:0000313" key="2">
    <source>
        <dbReference type="Proteomes" id="UP000240357"/>
    </source>
</evidence>
<reference evidence="1 2" key="1">
    <citation type="submission" date="2018-03" db="EMBL/GenBank/DDBJ databases">
        <title>Adhaeribacter sp. HMF7605 Genome sequencing and assembly.</title>
        <authorList>
            <person name="Kang H."/>
            <person name="Kang J."/>
            <person name="Cha I."/>
            <person name="Kim H."/>
            <person name="Joh K."/>
        </authorList>
    </citation>
    <scope>NUCLEOTIDE SEQUENCE [LARGE SCALE GENOMIC DNA]</scope>
    <source>
        <strain evidence="1 2">HMF7605</strain>
    </source>
</reference>
<sequence length="271" mass="31709">MHLVELKYNKKRIEKQVPASWNELSGKQLVRVIAALLTIRDKHTLQLTLIQILLQVKSSFLNLCTVEQKIYLAQLTQFITKGGLLTKQLLPVISLGKWRRQKYYGPASSFRNLLFLEFIFSDTYFIAWSKKQNEELLNKFIACLYRERTWFHFIKKRFSSYNGDNRRAFNSHLVEVRAHKLAQLPLEVKQSIVLWYRGCREELEKDYPRVFSGDNQQAAERTGWDGVLRNMAGSVHQLEATGQASARNVFALMEDRLYYAELAERKNKQAS</sequence>
<name>A0A2T2YEI5_9BACT</name>
<accession>A0A2T2YEI5</accession>
<proteinExistence type="predicted"/>
<dbReference type="Proteomes" id="UP000240357">
    <property type="component" value="Unassembled WGS sequence"/>
</dbReference>
<comment type="caution">
    <text evidence="1">The sequence shown here is derived from an EMBL/GenBank/DDBJ whole genome shotgun (WGS) entry which is preliminary data.</text>
</comment>
<protein>
    <submittedName>
        <fullName evidence="1">Uncharacterized protein</fullName>
    </submittedName>
</protein>
<dbReference type="AlphaFoldDB" id="A0A2T2YEI5"/>
<evidence type="ECO:0000313" key="1">
    <source>
        <dbReference type="EMBL" id="PSR53926.1"/>
    </source>
</evidence>
<dbReference type="EMBL" id="PYFT01000001">
    <property type="protein sequence ID" value="PSR53926.1"/>
    <property type="molecule type" value="Genomic_DNA"/>
</dbReference>
<organism evidence="1 2">
    <name type="scientific">Adhaeribacter arboris</name>
    <dbReference type="NCBI Taxonomy" id="2072846"/>
    <lineage>
        <taxon>Bacteria</taxon>
        <taxon>Pseudomonadati</taxon>
        <taxon>Bacteroidota</taxon>
        <taxon>Cytophagia</taxon>
        <taxon>Cytophagales</taxon>
        <taxon>Hymenobacteraceae</taxon>
        <taxon>Adhaeribacter</taxon>
    </lineage>
</organism>
<dbReference type="RefSeq" id="WP_106929057.1">
    <property type="nucleotide sequence ID" value="NZ_PYFT01000001.1"/>
</dbReference>
<keyword evidence="2" id="KW-1185">Reference proteome</keyword>
<dbReference type="OrthoDB" id="879730at2"/>